<evidence type="ECO:0000256" key="1">
    <source>
        <dbReference type="ARBA" id="ARBA00003362"/>
    </source>
</evidence>
<evidence type="ECO:0000256" key="3">
    <source>
        <dbReference type="ARBA" id="ARBA00011266"/>
    </source>
</evidence>
<comment type="function">
    <text evidence="1">Plays an important role in the elongation step of protein synthesis.</text>
</comment>
<dbReference type="InterPro" id="IPR044076">
    <property type="entry name" value="Ribosomal_P2"/>
</dbReference>
<dbReference type="GO" id="GO:0003735">
    <property type="term" value="F:structural constituent of ribosome"/>
    <property type="evidence" value="ECO:0007669"/>
    <property type="project" value="InterPro"/>
</dbReference>
<name>A0A8J5EEP6_ZINOF</name>
<feature type="region of interest" description="Disordered" evidence="6">
    <location>
        <begin position="82"/>
        <end position="106"/>
    </location>
</feature>
<protein>
    <recommendedName>
        <fullName evidence="9">60S acidic ribosomal protein P2</fullName>
    </recommendedName>
</protein>
<gene>
    <name evidence="7" type="ORF">ZIOFF_068497</name>
</gene>
<keyword evidence="4" id="KW-0689">Ribosomal protein</keyword>
<comment type="caution">
    <text evidence="7">The sequence shown here is derived from an EMBL/GenBank/DDBJ whole genome shotgun (WGS) entry which is preliminary data.</text>
</comment>
<organism evidence="7 8">
    <name type="scientific">Zingiber officinale</name>
    <name type="common">Ginger</name>
    <name type="synonym">Amomum zingiber</name>
    <dbReference type="NCBI Taxonomy" id="94328"/>
    <lineage>
        <taxon>Eukaryota</taxon>
        <taxon>Viridiplantae</taxon>
        <taxon>Streptophyta</taxon>
        <taxon>Embryophyta</taxon>
        <taxon>Tracheophyta</taxon>
        <taxon>Spermatophyta</taxon>
        <taxon>Magnoliopsida</taxon>
        <taxon>Liliopsida</taxon>
        <taxon>Zingiberales</taxon>
        <taxon>Zingiberaceae</taxon>
        <taxon>Zingiber</taxon>
    </lineage>
</organism>
<evidence type="ECO:0000256" key="5">
    <source>
        <dbReference type="ARBA" id="ARBA00023274"/>
    </source>
</evidence>
<reference evidence="7 8" key="1">
    <citation type="submission" date="2020-08" db="EMBL/GenBank/DDBJ databases">
        <title>Plant Genome Project.</title>
        <authorList>
            <person name="Zhang R.-G."/>
        </authorList>
    </citation>
    <scope>NUCLEOTIDE SEQUENCE [LARGE SCALE GENOMIC DNA]</scope>
    <source>
        <tissue evidence="7">Rhizome</tissue>
    </source>
</reference>
<evidence type="ECO:0000256" key="4">
    <source>
        <dbReference type="ARBA" id="ARBA00022980"/>
    </source>
</evidence>
<dbReference type="InterPro" id="IPR038716">
    <property type="entry name" value="P1/P2_N_sf"/>
</dbReference>
<dbReference type="GO" id="GO:0022625">
    <property type="term" value="C:cytosolic large ribosomal subunit"/>
    <property type="evidence" value="ECO:0007669"/>
    <property type="project" value="InterPro"/>
</dbReference>
<evidence type="ECO:0000256" key="6">
    <source>
        <dbReference type="SAM" id="MobiDB-lite"/>
    </source>
</evidence>
<dbReference type="GO" id="GO:0002182">
    <property type="term" value="P:cytoplasmic translational elongation"/>
    <property type="evidence" value="ECO:0007669"/>
    <property type="project" value="InterPro"/>
</dbReference>
<dbReference type="PANTHER" id="PTHR21141:SF5">
    <property type="entry name" value="LARGE RIBOSOMAL SUBUNIT PROTEIN P2"/>
    <property type="match status" value="1"/>
</dbReference>
<comment type="similarity">
    <text evidence="2">Belongs to the eukaryotic ribosomal protein P1/P2 family.</text>
</comment>
<dbReference type="Gene3D" id="1.10.10.1410">
    <property type="match status" value="1"/>
</dbReference>
<accession>A0A8J5EEP6</accession>
<feature type="compositionally biased region" description="Basic and acidic residues" evidence="6">
    <location>
        <begin position="91"/>
        <end position="101"/>
    </location>
</feature>
<keyword evidence="5" id="KW-0687">Ribonucleoprotein</keyword>
<dbReference type="CDD" id="cd05833">
    <property type="entry name" value="Ribosomal_P2"/>
    <property type="match status" value="1"/>
</dbReference>
<comment type="subunit">
    <text evidence="3">P1 and P2 exist as dimers at the large ribosomal subunit.</text>
</comment>
<evidence type="ECO:0000313" key="8">
    <source>
        <dbReference type="Proteomes" id="UP000734854"/>
    </source>
</evidence>
<dbReference type="PANTHER" id="PTHR21141">
    <property type="entry name" value="60S ACIDIC RIBOSOMAL PROTEIN FAMILY MEMBER"/>
    <property type="match status" value="1"/>
</dbReference>
<evidence type="ECO:0000313" key="7">
    <source>
        <dbReference type="EMBL" id="KAG6474559.1"/>
    </source>
</evidence>
<evidence type="ECO:0000256" key="2">
    <source>
        <dbReference type="ARBA" id="ARBA00005436"/>
    </source>
</evidence>
<proteinExistence type="inferred from homology"/>
<sequence length="205" mass="21808">MKIVAAYLLAVLGGNPNPSADDIRSILESVGAEAEDKRIHHFLAEVKGKDITEVIAVGREKFASVPFGGSVAAIGVAAPGSGGAGGAPAAEEPKKEEKVEEKEESDEVKLPVFPSRKFSAWNCILVSAKTLTSRFLQTVDLHMRKALICQTAYGTIKKLIEEEDADFTDVCIPGFKLGDSITYLGLKGQLILVLPINASASRPIC</sequence>
<dbReference type="EMBL" id="JACMSC010000019">
    <property type="protein sequence ID" value="KAG6474559.1"/>
    <property type="molecule type" value="Genomic_DNA"/>
</dbReference>
<dbReference type="Pfam" id="PF00428">
    <property type="entry name" value="Ribosomal_60s"/>
    <property type="match status" value="1"/>
</dbReference>
<evidence type="ECO:0008006" key="9">
    <source>
        <dbReference type="Google" id="ProtNLM"/>
    </source>
</evidence>
<dbReference type="FunFam" id="1.10.10.1410:FF:000002">
    <property type="entry name" value="60S acidic ribosomal protein P2"/>
    <property type="match status" value="1"/>
</dbReference>
<keyword evidence="8" id="KW-1185">Reference proteome</keyword>
<dbReference type="HAMAP" id="MF_01478">
    <property type="entry name" value="Ribosomal_L12_arch"/>
    <property type="match status" value="1"/>
</dbReference>
<dbReference type="AlphaFoldDB" id="A0A8J5EEP6"/>
<dbReference type="InterPro" id="IPR027534">
    <property type="entry name" value="Ribosomal_P1/P2"/>
</dbReference>
<dbReference type="Proteomes" id="UP000734854">
    <property type="component" value="Unassembled WGS sequence"/>
</dbReference>